<reference evidence="1" key="1">
    <citation type="submission" date="2022-06" db="EMBL/GenBank/DDBJ databases">
        <title>Phylogenomic reconstructions and comparative analyses of Kickxellomycotina fungi.</title>
        <authorList>
            <person name="Reynolds N.K."/>
            <person name="Stajich J.E."/>
            <person name="Barry K."/>
            <person name="Grigoriev I.V."/>
            <person name="Crous P."/>
            <person name="Smith M.E."/>
        </authorList>
    </citation>
    <scope>NUCLEOTIDE SEQUENCE</scope>
    <source>
        <strain evidence="1">RSA 2271</strain>
    </source>
</reference>
<evidence type="ECO:0000313" key="1">
    <source>
        <dbReference type="EMBL" id="KAJ1674397.1"/>
    </source>
</evidence>
<feature type="non-terminal residue" evidence="1">
    <location>
        <position position="1"/>
    </location>
</feature>
<name>A0ACC1HGP9_9FUNG</name>
<evidence type="ECO:0000313" key="2">
    <source>
        <dbReference type="Proteomes" id="UP001145114"/>
    </source>
</evidence>
<proteinExistence type="predicted"/>
<dbReference type="EMBL" id="JAMZIH010005997">
    <property type="protein sequence ID" value="KAJ1674397.1"/>
    <property type="molecule type" value="Genomic_DNA"/>
</dbReference>
<dbReference type="Proteomes" id="UP001145114">
    <property type="component" value="Unassembled WGS sequence"/>
</dbReference>
<organism evidence="1 2">
    <name type="scientific">Spiromyces aspiralis</name>
    <dbReference type="NCBI Taxonomy" id="68401"/>
    <lineage>
        <taxon>Eukaryota</taxon>
        <taxon>Fungi</taxon>
        <taxon>Fungi incertae sedis</taxon>
        <taxon>Zoopagomycota</taxon>
        <taxon>Kickxellomycotina</taxon>
        <taxon>Kickxellomycetes</taxon>
        <taxon>Kickxellales</taxon>
        <taxon>Kickxellaceae</taxon>
        <taxon>Spiromyces</taxon>
    </lineage>
</organism>
<gene>
    <name evidence="1" type="primary">VAM6_1</name>
    <name evidence="1" type="ORF">EV182_003353</name>
</gene>
<keyword evidence="2" id="KW-1185">Reference proteome</keyword>
<protein>
    <submittedName>
        <fullName evidence="1">Vacuolar morphogenesis protein 6</fullName>
    </submittedName>
</protein>
<accession>A0ACC1HGP9</accession>
<sequence length="646" mass="72309">LAEDDGKNKEDSREQGEGKLVAPQERGEDVEATREEVGEKEEGADKAGGVASPLSGADTVVGFSDQVSTNLSSRKQVKERRRVVWRDALLHMMRYLTEHRRRIQKAVAEGRRELDYLVRIIDDDNTAAVEEGKAASRRQPKSSSNESISNAQSKETSPLFRFQLLSININTMAMAQVVDTTLLKLYIECSPSLIGSLLRVKNYCDIEESEKLLLLHKKYKELVDLYHGKGLHRKALQLLVEHSGDKDNREMYGTRPLIDYLQRLPASQFDLVLEYAGKTLQPRQPARADDSDDDDAGGESNSLPNYEQAIYLVFADGRPASLSFPRNKVATFLTQISPLYAACYLEHVIWEWSDTDASLHDIMALSLLQIVLGGGTDRAGIEQSAPAPDDEARLVEFLKASTHYTPEKVLLNLPPDRLFRERMYVLARLRQYQKALQLGVFCMRDLEFAEQFCKEHVDEFGGIYLMLLNILTSDPPSDLAEARLAGSEPLDVPGQRQSRLDFALHLIATYPSRFPIAETIQALPASTPLHKNFLAYFRSQLRVQDQHQRSTCILSNLGIAEQFQLRRHLKELQSTRVVITETSTCSHCLKRIGRNVAFAVLPGKSRPIHLSCWQRRKGAERKAAVTMAVAAGGHLDGGHTAGSSSS</sequence>
<comment type="caution">
    <text evidence="1">The sequence shown here is derived from an EMBL/GenBank/DDBJ whole genome shotgun (WGS) entry which is preliminary data.</text>
</comment>